<dbReference type="AlphaFoldDB" id="A0A1Y1SIC5"/>
<dbReference type="PANTHER" id="PTHR43272:SF33">
    <property type="entry name" value="AMP-BINDING DOMAIN-CONTAINING PROTEIN-RELATED"/>
    <property type="match status" value="1"/>
</dbReference>
<dbReference type="PROSITE" id="PS00455">
    <property type="entry name" value="AMP_BINDING"/>
    <property type="match status" value="1"/>
</dbReference>
<reference evidence="4 5" key="1">
    <citation type="submission" date="2013-04" db="EMBL/GenBank/DDBJ databases">
        <title>Oceanococcus atlanticus 22II-S10r2 Genome Sequencing.</title>
        <authorList>
            <person name="Lai Q."/>
            <person name="Li G."/>
            <person name="Shao Z."/>
        </authorList>
    </citation>
    <scope>NUCLEOTIDE SEQUENCE [LARGE SCALE GENOMIC DNA]</scope>
    <source>
        <strain evidence="4 5">22II-S10r2</strain>
    </source>
</reference>
<feature type="domain" description="AMP-dependent synthetase/ligase" evidence="3">
    <location>
        <begin position="20"/>
        <end position="428"/>
    </location>
</feature>
<name>A0A1Y1SIC5_9GAMM</name>
<dbReference type="SUPFAM" id="SSF56801">
    <property type="entry name" value="Acetyl-CoA synthetase-like"/>
    <property type="match status" value="1"/>
</dbReference>
<dbReference type="CDD" id="cd05907">
    <property type="entry name" value="VL_LC_FACS_like"/>
    <property type="match status" value="1"/>
</dbReference>
<dbReference type="GO" id="GO:0004467">
    <property type="term" value="F:long-chain fatty acid-CoA ligase activity"/>
    <property type="evidence" value="ECO:0007669"/>
    <property type="project" value="TreeGrafter"/>
</dbReference>
<dbReference type="Proteomes" id="UP000192342">
    <property type="component" value="Unassembled WGS sequence"/>
</dbReference>
<dbReference type="GO" id="GO:0016020">
    <property type="term" value="C:membrane"/>
    <property type="evidence" value="ECO:0007669"/>
    <property type="project" value="TreeGrafter"/>
</dbReference>
<comment type="caution">
    <text evidence="4">The sequence shown here is derived from an EMBL/GenBank/DDBJ whole genome shotgun (WGS) entry which is preliminary data.</text>
</comment>
<dbReference type="InterPro" id="IPR020845">
    <property type="entry name" value="AMP-binding_CS"/>
</dbReference>
<dbReference type="GO" id="GO:0005524">
    <property type="term" value="F:ATP binding"/>
    <property type="evidence" value="ECO:0007669"/>
    <property type="project" value="UniProtKB-KW"/>
</dbReference>
<evidence type="ECO:0000256" key="1">
    <source>
        <dbReference type="ARBA" id="ARBA00022741"/>
    </source>
</evidence>
<organism evidence="4 5">
    <name type="scientific">Oceanococcus atlanticus</name>
    <dbReference type="NCBI Taxonomy" id="1317117"/>
    <lineage>
        <taxon>Bacteria</taxon>
        <taxon>Pseudomonadati</taxon>
        <taxon>Pseudomonadota</taxon>
        <taxon>Gammaproteobacteria</taxon>
        <taxon>Chromatiales</taxon>
        <taxon>Oceanococcaceae</taxon>
        <taxon>Oceanococcus</taxon>
    </lineage>
</organism>
<dbReference type="Pfam" id="PF00501">
    <property type="entry name" value="AMP-binding"/>
    <property type="match status" value="1"/>
</dbReference>
<dbReference type="EMBL" id="AQQV01000001">
    <property type="protein sequence ID" value="ORE88949.1"/>
    <property type="molecule type" value="Genomic_DNA"/>
</dbReference>
<evidence type="ECO:0000313" key="5">
    <source>
        <dbReference type="Proteomes" id="UP000192342"/>
    </source>
</evidence>
<dbReference type="OrthoDB" id="5296889at2"/>
<dbReference type="InterPro" id="IPR000873">
    <property type="entry name" value="AMP-dep_synth/lig_dom"/>
</dbReference>
<dbReference type="PANTHER" id="PTHR43272">
    <property type="entry name" value="LONG-CHAIN-FATTY-ACID--COA LIGASE"/>
    <property type="match status" value="1"/>
</dbReference>
<dbReference type="RefSeq" id="WP_083559640.1">
    <property type="nucleotide sequence ID" value="NZ_AQQV01000001.1"/>
</dbReference>
<keyword evidence="5" id="KW-1185">Reference proteome</keyword>
<keyword evidence="1" id="KW-0547">Nucleotide-binding</keyword>
<dbReference type="Gene3D" id="3.40.50.12780">
    <property type="entry name" value="N-terminal domain of ligase-like"/>
    <property type="match status" value="1"/>
</dbReference>
<dbReference type="Pfam" id="PF23562">
    <property type="entry name" value="AMP-binding_C_3"/>
    <property type="match status" value="1"/>
</dbReference>
<gene>
    <name evidence="4" type="ORF">ATO7_03700</name>
</gene>
<dbReference type="InterPro" id="IPR042099">
    <property type="entry name" value="ANL_N_sf"/>
</dbReference>
<evidence type="ECO:0000256" key="2">
    <source>
        <dbReference type="ARBA" id="ARBA00022840"/>
    </source>
</evidence>
<evidence type="ECO:0000313" key="4">
    <source>
        <dbReference type="EMBL" id="ORE88949.1"/>
    </source>
</evidence>
<dbReference type="STRING" id="1317117.ATO7_03700"/>
<protein>
    <submittedName>
        <fullName evidence="4">AMP-dependent synthetase and ligase</fullName>
    </submittedName>
</protein>
<evidence type="ECO:0000259" key="3">
    <source>
        <dbReference type="Pfam" id="PF00501"/>
    </source>
</evidence>
<proteinExistence type="predicted"/>
<keyword evidence="2" id="KW-0067">ATP-binding</keyword>
<keyword evidence="4" id="KW-0436">Ligase</keyword>
<accession>A0A1Y1SIC5</accession>
<sequence length="610" mass="67658">MSDKPKQLDISKIHTLVDLFQARVAASPGQPAYRQYLPGLNRWHSYTWNDLASRVNAWSASLANEQLEPGERIAIMASNRPDWIAADIAAQSLGLVVVALFSEDTAGSAGSTLEHAGASLLVVEDPQWWQAISANHALPQIRRVVALKPASGYNDDERVIALSNWLDQTGAAPRSRHPIQADDLAVICYTSGTSGQPKGVMLSHRNILSNVKACHQVIPMVAGDIALSFLPLAHMFERTAGYYHAILAGAEVAFNRDIKHLTDDLREVRPTVLVSVPRVFERFYTMIQRRVKKRPWLLRVMFDLARDAGWRHFLYEQKRGPRPPLDHLGQMLARQFGKSVLDALGGRVRLAVSGGAPLSPEIAKTFIGLGLPIVQGYGLTEASPVVSTNHPDDNDPESVGLPLPGVETRRGSNGELQVRGPNVMLGYWHDDEATAAVLSADGWLSTGDKISRLHSDRLYVVGRIKELIVMSNGEKAAPALLEQELMLDELVEQVIVIGEARPFLTALIVPNQVALDEFCQTQGMHQNDPDLLPALLARLKQDLDNHPRFAQIHRVALLDEPWTTDNHMLTPTHKPRRRHILQRYAERIDALYRGHFSPDDTALNYHVDIG</sequence>